<dbReference type="InterPro" id="IPR002772">
    <property type="entry name" value="Glyco_hydro_3_C"/>
</dbReference>
<dbReference type="Gene3D" id="2.60.120.260">
    <property type="entry name" value="Galactose-binding domain-like"/>
    <property type="match status" value="1"/>
</dbReference>
<keyword evidence="3" id="KW-0119">Carbohydrate metabolism</keyword>
<dbReference type="InterPro" id="IPR036962">
    <property type="entry name" value="Glyco_hydro_3_N_sf"/>
</dbReference>
<dbReference type="RefSeq" id="WP_033365075.1">
    <property type="nucleotide sequence ID" value="NZ_CP073767.1"/>
</dbReference>
<proteinExistence type="inferred from homology"/>
<dbReference type="PANTHER" id="PTHR42715">
    <property type="entry name" value="BETA-GLUCOSIDASE"/>
    <property type="match status" value="1"/>
</dbReference>
<dbReference type="Gene3D" id="3.20.20.300">
    <property type="entry name" value="Glycoside hydrolase, family 3, N-terminal domain"/>
    <property type="match status" value="1"/>
</dbReference>
<dbReference type="OrthoDB" id="3304319at2"/>
<dbReference type="GO" id="GO:0005975">
    <property type="term" value="P:carbohydrate metabolic process"/>
    <property type="evidence" value="ECO:0007669"/>
    <property type="project" value="InterPro"/>
</dbReference>
<evidence type="ECO:0000256" key="2">
    <source>
        <dbReference type="ARBA" id="ARBA00022801"/>
    </source>
</evidence>
<comment type="similarity">
    <text evidence="1 4">Belongs to the glycosyl hydrolase 3 family.</text>
</comment>
<dbReference type="InterPro" id="IPR036881">
    <property type="entry name" value="Glyco_hydro_3_C_sf"/>
</dbReference>
<sequence>MTGNLAELIGTLDLREKVTLLTGATTFSLAPCDAIGLGELRLSDGPTGVRGPKFTGGRTVALFPNATLLASAWSEDTAYEVGRLLAEEAMAQRIHVVLGPTINLHRSPLGGRLFEAFSEDPLLTGRLAAAYVRGMQERGVGACLKHLVANESETERNSVNSVVDEATLRELYLLPFEIAVDESDPWSMMAAYNDVNGVAATEQQYVNNTVVKGEWRYQGLIMSDWFATRTVAAAANGGLDLVMPGPGGPWGDALVAAVESGEVAEPVVDDHVRRVLRLADRAGALGRPRGYPADLPAPDSPARREQLKRLAAAGMTVLTNRDAALPLRPGERVALIGRHAIETVDMGGGSAQVNPPYQVSVVEGLCARLPADVTVTDGVEVRTRPVPARGGFLTDPATGEPGVHVTLLDEAGAVIEERHAPGAVTAVGVDDDFDTTVATVRFRARITRGGPVELGAIGAGSWQLRVAGRQLRYELRVSGVGIGEEILTPPRAADAVDVTAGDLVEAEVGLRPPDLADAPLAGVGLYGLIAHAAPRPTAEALAAAAAAAAAADVAVVVVGLTEEQETEAVDKTTLRLPGAQDDLVRTVAAAAKLTVVVVNAATPVLMPWLDEVGAVVWAGLPGQEGGHAVAAALTGDIEPAGRLVTTFPAGDGQAPAWSVTPVDGDLPYSEGAFIGYRGHFAGLAPPPRFWFGHGLGYTTWDYADARLVATAPAPVVAVAVTNTGTRPSREVVQVYFQPDDPAQPVRLVGWRAVQAAPGQRIPVEVQADPRLLRRWDTAAARWTGVGPGRMLVARGLGDIRATVAA</sequence>
<feature type="domain" description="Glycoside hydrolase family 3 C-terminal" evidence="6">
    <location>
        <begin position="315"/>
        <end position="676"/>
    </location>
</feature>
<dbReference type="GO" id="GO:0004553">
    <property type="term" value="F:hydrolase activity, hydrolyzing O-glycosyl compounds"/>
    <property type="evidence" value="ECO:0007669"/>
    <property type="project" value="InterPro"/>
</dbReference>
<dbReference type="Pfam" id="PF01915">
    <property type="entry name" value="Glyco_hydro_3_C"/>
    <property type="match status" value="1"/>
</dbReference>
<dbReference type="InterPro" id="IPR017853">
    <property type="entry name" value="GH"/>
</dbReference>
<dbReference type="PANTHER" id="PTHR42715:SF10">
    <property type="entry name" value="BETA-GLUCOSIDASE"/>
    <property type="match status" value="1"/>
</dbReference>
<evidence type="ECO:0000259" key="7">
    <source>
        <dbReference type="Pfam" id="PF14310"/>
    </source>
</evidence>
<dbReference type="AlphaFoldDB" id="A0A9Q9MKL6"/>
<dbReference type="EMBL" id="CP073767">
    <property type="protein sequence ID" value="UWZ58105.1"/>
    <property type="molecule type" value="Genomic_DNA"/>
</dbReference>
<evidence type="ECO:0000256" key="3">
    <source>
        <dbReference type="ARBA" id="ARBA00023277"/>
    </source>
</evidence>
<dbReference type="InterPro" id="IPR013783">
    <property type="entry name" value="Ig-like_fold"/>
</dbReference>
<keyword evidence="4" id="KW-0326">Glycosidase</keyword>
<keyword evidence="9" id="KW-1185">Reference proteome</keyword>
<name>A0A9Q9MKL6_9ACTN</name>
<dbReference type="Gene3D" id="3.40.50.1700">
    <property type="entry name" value="Glycoside hydrolase family 3 C-terminal domain"/>
    <property type="match status" value="1"/>
</dbReference>
<evidence type="ECO:0000259" key="6">
    <source>
        <dbReference type="Pfam" id="PF01915"/>
    </source>
</evidence>
<keyword evidence="2 4" id="KW-0378">Hydrolase</keyword>
<dbReference type="Pfam" id="PF00933">
    <property type="entry name" value="Glyco_hydro_3"/>
    <property type="match status" value="1"/>
</dbReference>
<dbReference type="SUPFAM" id="SSF52279">
    <property type="entry name" value="Beta-D-glucan exohydrolase, C-terminal domain"/>
    <property type="match status" value="1"/>
</dbReference>
<evidence type="ECO:0000259" key="5">
    <source>
        <dbReference type="Pfam" id="PF00933"/>
    </source>
</evidence>
<dbReference type="Gene3D" id="2.60.40.10">
    <property type="entry name" value="Immunoglobulins"/>
    <property type="match status" value="1"/>
</dbReference>
<evidence type="ECO:0000313" key="9">
    <source>
        <dbReference type="Proteomes" id="UP001058003"/>
    </source>
</evidence>
<dbReference type="InterPro" id="IPR050288">
    <property type="entry name" value="Cellulose_deg_GH3"/>
</dbReference>
<dbReference type="InterPro" id="IPR001764">
    <property type="entry name" value="Glyco_hydro_3_N"/>
</dbReference>
<reference evidence="8" key="1">
    <citation type="submission" date="2021-04" db="EMBL/GenBank/DDBJ databases">
        <title>Dactylosporangium aurantiacum NRRL B-8018 full assembly.</title>
        <authorList>
            <person name="Hartkoorn R.C."/>
            <person name="Beaudoing E."/>
            <person name="Hot D."/>
        </authorList>
    </citation>
    <scope>NUCLEOTIDE SEQUENCE</scope>
    <source>
        <strain evidence="8">NRRL B-8018</strain>
    </source>
</reference>
<dbReference type="Proteomes" id="UP001058003">
    <property type="component" value="Chromosome"/>
</dbReference>
<dbReference type="InterPro" id="IPR019800">
    <property type="entry name" value="Glyco_hydro_3_AS"/>
</dbReference>
<feature type="domain" description="Fibronectin type III-like" evidence="7">
    <location>
        <begin position="730"/>
        <end position="783"/>
    </location>
</feature>
<dbReference type="PRINTS" id="PR00133">
    <property type="entry name" value="GLHYDRLASE3"/>
</dbReference>
<feature type="domain" description="Glycoside hydrolase family 3 N-terminal" evidence="5">
    <location>
        <begin position="59"/>
        <end position="278"/>
    </location>
</feature>
<dbReference type="InterPro" id="IPR026891">
    <property type="entry name" value="Fn3-like"/>
</dbReference>
<evidence type="ECO:0000313" key="8">
    <source>
        <dbReference type="EMBL" id="UWZ58105.1"/>
    </source>
</evidence>
<dbReference type="SUPFAM" id="SSF51445">
    <property type="entry name" value="(Trans)glycosidases"/>
    <property type="match status" value="1"/>
</dbReference>
<organism evidence="8 9">
    <name type="scientific">Dactylosporangium aurantiacum</name>
    <dbReference type="NCBI Taxonomy" id="35754"/>
    <lineage>
        <taxon>Bacteria</taxon>
        <taxon>Bacillati</taxon>
        <taxon>Actinomycetota</taxon>
        <taxon>Actinomycetes</taxon>
        <taxon>Micromonosporales</taxon>
        <taxon>Micromonosporaceae</taxon>
        <taxon>Dactylosporangium</taxon>
    </lineage>
</organism>
<protein>
    <submittedName>
        <fullName evidence="8">Glycoside hydrolase family 3 C-terminal domain-containing protein</fullName>
    </submittedName>
</protein>
<accession>A0A9Q9MKL6</accession>
<dbReference type="KEGG" id="daur:Daura_19210"/>
<evidence type="ECO:0000256" key="1">
    <source>
        <dbReference type="ARBA" id="ARBA00005336"/>
    </source>
</evidence>
<gene>
    <name evidence="8" type="ORF">Daura_19210</name>
</gene>
<evidence type="ECO:0000256" key="4">
    <source>
        <dbReference type="RuleBase" id="RU361161"/>
    </source>
</evidence>
<dbReference type="Pfam" id="PF14310">
    <property type="entry name" value="Fn3-like"/>
    <property type="match status" value="1"/>
</dbReference>
<dbReference type="PROSITE" id="PS00775">
    <property type="entry name" value="GLYCOSYL_HYDROL_F3"/>
    <property type="match status" value="1"/>
</dbReference>